<evidence type="ECO:0000256" key="1">
    <source>
        <dbReference type="ARBA" id="ARBA00004141"/>
    </source>
</evidence>
<evidence type="ECO:0000256" key="3">
    <source>
        <dbReference type="ARBA" id="ARBA00022448"/>
    </source>
</evidence>
<evidence type="ECO:0000256" key="5">
    <source>
        <dbReference type="ARBA" id="ARBA00022737"/>
    </source>
</evidence>
<dbReference type="InterPro" id="IPR018108">
    <property type="entry name" value="MCP_transmembrane"/>
</dbReference>
<gene>
    <name evidence="11" type="ORF">AMORRO_LOCUS11321</name>
</gene>
<keyword evidence="5" id="KW-0677">Repeat</keyword>
<dbReference type="EMBL" id="CAJVPV010014121">
    <property type="protein sequence ID" value="CAG8682596.1"/>
    <property type="molecule type" value="Genomic_DNA"/>
</dbReference>
<dbReference type="SUPFAM" id="SSF103506">
    <property type="entry name" value="Mitochondrial carrier"/>
    <property type="match status" value="1"/>
</dbReference>
<keyword evidence="4 8" id="KW-0812">Transmembrane</keyword>
<comment type="similarity">
    <text evidence="2 9">Belongs to the mitochondrial carrier (TC 2.A.29) family.</text>
</comment>
<keyword evidence="7 8" id="KW-0472">Membrane</keyword>
<dbReference type="InterPro" id="IPR023395">
    <property type="entry name" value="MCP_dom_sf"/>
</dbReference>
<dbReference type="AlphaFoldDB" id="A0A9N9EKG1"/>
<accession>A0A9N9EKG1</accession>
<comment type="caution">
    <text evidence="11">The sequence shown here is derived from an EMBL/GenBank/DDBJ whole genome shotgun (WGS) entry which is preliminary data.</text>
</comment>
<protein>
    <submittedName>
        <fullName evidence="11">5691_t:CDS:1</fullName>
    </submittedName>
</protein>
<proteinExistence type="inferred from homology"/>
<feature type="repeat" description="Solcar" evidence="8">
    <location>
        <begin position="40"/>
        <end position="129"/>
    </location>
</feature>
<name>A0A9N9EKG1_9GLOM</name>
<evidence type="ECO:0000313" key="11">
    <source>
        <dbReference type="EMBL" id="CAG8682596.1"/>
    </source>
</evidence>
<evidence type="ECO:0000313" key="12">
    <source>
        <dbReference type="Proteomes" id="UP000789342"/>
    </source>
</evidence>
<dbReference type="OrthoDB" id="415315at2759"/>
<dbReference type="Proteomes" id="UP000789342">
    <property type="component" value="Unassembled WGS sequence"/>
</dbReference>
<comment type="subcellular location">
    <subcellularLocation>
        <location evidence="1">Membrane</location>
        <topology evidence="1">Multi-pass membrane protein</topology>
    </subcellularLocation>
</comment>
<feature type="non-terminal residue" evidence="11">
    <location>
        <position position="163"/>
    </location>
</feature>
<keyword evidence="12" id="KW-1185">Reference proteome</keyword>
<evidence type="ECO:0000256" key="8">
    <source>
        <dbReference type="PROSITE-ProRule" id="PRU00282"/>
    </source>
</evidence>
<feature type="region of interest" description="Disordered" evidence="10">
    <location>
        <begin position="1"/>
        <end position="22"/>
    </location>
</feature>
<dbReference type="PANTHER" id="PTHR45667">
    <property type="entry name" value="S-ADENOSYLMETHIONINE MITOCHONDRIAL CARRIER PROTEIN"/>
    <property type="match status" value="1"/>
</dbReference>
<dbReference type="Gene3D" id="1.50.40.10">
    <property type="entry name" value="Mitochondrial carrier domain"/>
    <property type="match status" value="1"/>
</dbReference>
<dbReference type="PROSITE" id="PS50920">
    <property type="entry name" value="SOLCAR"/>
    <property type="match status" value="1"/>
</dbReference>
<evidence type="ECO:0000256" key="7">
    <source>
        <dbReference type="ARBA" id="ARBA00023136"/>
    </source>
</evidence>
<evidence type="ECO:0000256" key="6">
    <source>
        <dbReference type="ARBA" id="ARBA00022989"/>
    </source>
</evidence>
<evidence type="ECO:0000256" key="10">
    <source>
        <dbReference type="SAM" id="MobiDB-lite"/>
    </source>
</evidence>
<evidence type="ECO:0000256" key="9">
    <source>
        <dbReference type="RuleBase" id="RU000488"/>
    </source>
</evidence>
<evidence type="ECO:0000256" key="4">
    <source>
        <dbReference type="ARBA" id="ARBA00022692"/>
    </source>
</evidence>
<keyword evidence="6" id="KW-1133">Transmembrane helix</keyword>
<organism evidence="11 12">
    <name type="scientific">Acaulospora morrowiae</name>
    <dbReference type="NCBI Taxonomy" id="94023"/>
    <lineage>
        <taxon>Eukaryota</taxon>
        <taxon>Fungi</taxon>
        <taxon>Fungi incertae sedis</taxon>
        <taxon>Mucoromycota</taxon>
        <taxon>Glomeromycotina</taxon>
        <taxon>Glomeromycetes</taxon>
        <taxon>Diversisporales</taxon>
        <taxon>Acaulosporaceae</taxon>
        <taxon>Acaulospora</taxon>
    </lineage>
</organism>
<reference evidence="11" key="1">
    <citation type="submission" date="2021-06" db="EMBL/GenBank/DDBJ databases">
        <authorList>
            <person name="Kallberg Y."/>
            <person name="Tangrot J."/>
            <person name="Rosling A."/>
        </authorList>
    </citation>
    <scope>NUCLEOTIDE SEQUENCE</scope>
    <source>
        <strain evidence="11">CL551</strain>
    </source>
</reference>
<sequence>DFKYDTSKKNSHSIPKKSSESPSFRVASTVEPEYAHTKVASIYHVMFSGGVGGSTADFLMHSIDTVKTRLQGQRQTKPPKYQNMWNAYTTIWKQEGLIRGLYGGVTPAILGSVPATTIYFGTYEFIKRKIKSIGITDTVAHLTAGKECENIRVTSGKSRDITF</sequence>
<dbReference type="Pfam" id="PF00153">
    <property type="entry name" value="Mito_carr"/>
    <property type="match status" value="1"/>
</dbReference>
<evidence type="ECO:0000256" key="2">
    <source>
        <dbReference type="ARBA" id="ARBA00006375"/>
    </source>
</evidence>
<keyword evidence="3 9" id="KW-0813">Transport</keyword>
<dbReference type="GO" id="GO:0016020">
    <property type="term" value="C:membrane"/>
    <property type="evidence" value="ECO:0007669"/>
    <property type="project" value="UniProtKB-SubCell"/>
</dbReference>